<name>A0A1G2HJB4_9BACT</name>
<protein>
    <recommendedName>
        <fullName evidence="5">Dehydrogenase</fullName>
    </recommendedName>
</protein>
<evidence type="ECO:0000313" key="4">
    <source>
        <dbReference type="Proteomes" id="UP000178991"/>
    </source>
</evidence>
<dbReference type="EMBL" id="MHOL01000018">
    <property type="protein sequence ID" value="OGZ62576.1"/>
    <property type="molecule type" value="Genomic_DNA"/>
</dbReference>
<dbReference type="Proteomes" id="UP000178991">
    <property type="component" value="Unassembled WGS sequence"/>
</dbReference>
<dbReference type="SUPFAM" id="SSF51735">
    <property type="entry name" value="NAD(P)-binding Rossmann-fold domains"/>
    <property type="match status" value="1"/>
</dbReference>
<feature type="domain" description="GFO/IDH/MocA-like oxidoreductase" evidence="2">
    <location>
        <begin position="145"/>
        <end position="253"/>
    </location>
</feature>
<dbReference type="InterPro" id="IPR036291">
    <property type="entry name" value="NAD(P)-bd_dom_sf"/>
</dbReference>
<evidence type="ECO:0000259" key="2">
    <source>
        <dbReference type="Pfam" id="PF22725"/>
    </source>
</evidence>
<dbReference type="InterPro" id="IPR000683">
    <property type="entry name" value="Gfo/Idh/MocA-like_OxRdtase_N"/>
</dbReference>
<dbReference type="SUPFAM" id="SSF55347">
    <property type="entry name" value="Glyceraldehyde-3-phosphate dehydrogenase-like, C-terminal domain"/>
    <property type="match status" value="1"/>
</dbReference>
<dbReference type="PANTHER" id="PTHR43249:SF1">
    <property type="entry name" value="D-GLUCOSIDE 3-DEHYDROGENASE"/>
    <property type="match status" value="1"/>
</dbReference>
<sequence length="322" mass="37301">MKKLNTILIGGGHQSRKEHLPALIFSDLFELIGIVEPDQIAREEIVHILDGKNIPIMERIEELDRHINKKIDMAVVSVPHDQYLPIINFCAQRGVHILKEKPFARNEDEAKQIYDIAKKSKIKIMTSFQRRFHPIYQNFKVMLKQIGEITSVEASYTLGSKKPNSGWRSDIKKAGGGVMMDMGYHMIDLIFWYIDPFKVIDKSLTINRKGDYNTDDTSFITFEVGNVKGFIFVSCIYPIKNEQFIVIGSKGSAILKKNRIERYNLSHELVEHLEGDGTWAQAMQKQLEYFYEVIVDNKDQFISNPEFQLNNHVKVMSRIYEQ</sequence>
<dbReference type="InterPro" id="IPR052515">
    <property type="entry name" value="Gfo/Idh/MocA_Oxidoreductase"/>
</dbReference>
<evidence type="ECO:0000313" key="3">
    <source>
        <dbReference type="EMBL" id="OGZ62576.1"/>
    </source>
</evidence>
<evidence type="ECO:0000259" key="1">
    <source>
        <dbReference type="Pfam" id="PF01408"/>
    </source>
</evidence>
<dbReference type="Pfam" id="PF22725">
    <property type="entry name" value="GFO_IDH_MocA_C3"/>
    <property type="match status" value="1"/>
</dbReference>
<dbReference type="PANTHER" id="PTHR43249">
    <property type="entry name" value="UDP-N-ACETYL-2-AMINO-2-DEOXY-D-GLUCURONATE OXIDASE"/>
    <property type="match status" value="1"/>
</dbReference>
<dbReference type="Pfam" id="PF01408">
    <property type="entry name" value="GFO_IDH_MocA"/>
    <property type="match status" value="1"/>
</dbReference>
<dbReference type="Gene3D" id="3.30.360.10">
    <property type="entry name" value="Dihydrodipicolinate Reductase, domain 2"/>
    <property type="match status" value="1"/>
</dbReference>
<gene>
    <name evidence="3" type="ORF">A2639_02995</name>
</gene>
<evidence type="ECO:0008006" key="5">
    <source>
        <dbReference type="Google" id="ProtNLM"/>
    </source>
</evidence>
<organism evidence="3 4">
    <name type="scientific">Candidatus Staskawiczbacteria bacterium RIFCSPHIGHO2_01_FULL_34_27</name>
    <dbReference type="NCBI Taxonomy" id="1802199"/>
    <lineage>
        <taxon>Bacteria</taxon>
        <taxon>Candidatus Staskawicziibacteriota</taxon>
    </lineage>
</organism>
<accession>A0A1G2HJB4</accession>
<dbReference type="Gene3D" id="3.40.50.720">
    <property type="entry name" value="NAD(P)-binding Rossmann-like Domain"/>
    <property type="match status" value="1"/>
</dbReference>
<feature type="domain" description="Gfo/Idh/MocA-like oxidoreductase N-terminal" evidence="1">
    <location>
        <begin position="5"/>
        <end position="126"/>
    </location>
</feature>
<dbReference type="AlphaFoldDB" id="A0A1G2HJB4"/>
<dbReference type="GO" id="GO:0000166">
    <property type="term" value="F:nucleotide binding"/>
    <property type="evidence" value="ECO:0007669"/>
    <property type="project" value="InterPro"/>
</dbReference>
<proteinExistence type="predicted"/>
<comment type="caution">
    <text evidence="3">The sequence shown here is derived from an EMBL/GenBank/DDBJ whole genome shotgun (WGS) entry which is preliminary data.</text>
</comment>
<dbReference type="InterPro" id="IPR055170">
    <property type="entry name" value="GFO_IDH_MocA-like_dom"/>
</dbReference>
<reference evidence="3 4" key="1">
    <citation type="journal article" date="2016" name="Nat. Commun.">
        <title>Thousands of microbial genomes shed light on interconnected biogeochemical processes in an aquifer system.</title>
        <authorList>
            <person name="Anantharaman K."/>
            <person name="Brown C.T."/>
            <person name="Hug L.A."/>
            <person name="Sharon I."/>
            <person name="Castelle C.J."/>
            <person name="Probst A.J."/>
            <person name="Thomas B.C."/>
            <person name="Singh A."/>
            <person name="Wilkins M.J."/>
            <person name="Karaoz U."/>
            <person name="Brodie E.L."/>
            <person name="Williams K.H."/>
            <person name="Hubbard S.S."/>
            <person name="Banfield J.F."/>
        </authorList>
    </citation>
    <scope>NUCLEOTIDE SEQUENCE [LARGE SCALE GENOMIC DNA]</scope>
</reference>